<dbReference type="AlphaFoldDB" id="A0A1G7DFQ9"/>
<dbReference type="Proteomes" id="UP000198967">
    <property type="component" value="Unassembled WGS sequence"/>
</dbReference>
<evidence type="ECO:0000313" key="3">
    <source>
        <dbReference type="Proteomes" id="UP000198967"/>
    </source>
</evidence>
<dbReference type="Gene3D" id="1.10.3300.10">
    <property type="entry name" value="Jann2411-like domain"/>
    <property type="match status" value="1"/>
</dbReference>
<dbReference type="InterPro" id="IPR010852">
    <property type="entry name" value="ABATE"/>
</dbReference>
<protein>
    <submittedName>
        <fullName evidence="2">CGNR zinc finger domain-containing protein</fullName>
    </submittedName>
</protein>
<dbReference type="EMBL" id="FNBE01000001">
    <property type="protein sequence ID" value="SDE50362.1"/>
    <property type="molecule type" value="Genomic_DNA"/>
</dbReference>
<dbReference type="STRING" id="366584.SAMN05216377_10120"/>
<name>A0A1G7DFQ9_PSEOR</name>
<dbReference type="OrthoDB" id="3531194at2"/>
<dbReference type="RefSeq" id="WP_093074630.1">
    <property type="nucleotide sequence ID" value="NZ_FNBE01000001.1"/>
</dbReference>
<dbReference type="Pfam" id="PF07336">
    <property type="entry name" value="ABATE"/>
    <property type="match status" value="1"/>
</dbReference>
<dbReference type="Pfam" id="PF11706">
    <property type="entry name" value="zf-CGNR"/>
    <property type="match status" value="1"/>
</dbReference>
<sequence length="187" mass="19902">MLNARGSRDRVAIAVDLANTWRPIRGEDDLATVPQLRTFLDGRLPAGGRESWALTDDDLGEVRAVREAVRAVLERAGTDAAGAAEILNAGLRHHRVTPAIRRDEDGWAADVTAADPDRPAAHLAALTLGALAAVITTLGPDRLGVCAGQACRATFADLSRNGSKQYCTRTCAHRAGVAAYRSRRRSG</sequence>
<dbReference type="InterPro" id="IPR021005">
    <property type="entry name" value="Znf_CGNR"/>
</dbReference>
<accession>A0A1G7DFQ9</accession>
<organism evidence="2 3">
    <name type="scientific">Pseudonocardia oroxyli</name>
    <dbReference type="NCBI Taxonomy" id="366584"/>
    <lineage>
        <taxon>Bacteria</taxon>
        <taxon>Bacillati</taxon>
        <taxon>Actinomycetota</taxon>
        <taxon>Actinomycetes</taxon>
        <taxon>Pseudonocardiales</taxon>
        <taxon>Pseudonocardiaceae</taxon>
        <taxon>Pseudonocardia</taxon>
    </lineage>
</organism>
<dbReference type="PANTHER" id="PTHR35525:SF3">
    <property type="entry name" value="BLL6575 PROTEIN"/>
    <property type="match status" value="1"/>
</dbReference>
<dbReference type="InterPro" id="IPR023286">
    <property type="entry name" value="ABATE_dom_sf"/>
</dbReference>
<gene>
    <name evidence="2" type="ORF">SAMN05216377_10120</name>
</gene>
<evidence type="ECO:0000259" key="1">
    <source>
        <dbReference type="Pfam" id="PF11706"/>
    </source>
</evidence>
<feature type="domain" description="Zinc finger CGNR" evidence="1">
    <location>
        <begin position="142"/>
        <end position="184"/>
    </location>
</feature>
<dbReference type="SUPFAM" id="SSF160904">
    <property type="entry name" value="Jann2411-like"/>
    <property type="match status" value="1"/>
</dbReference>
<reference evidence="2 3" key="1">
    <citation type="submission" date="2016-10" db="EMBL/GenBank/DDBJ databases">
        <authorList>
            <person name="de Groot N.N."/>
        </authorList>
    </citation>
    <scope>NUCLEOTIDE SEQUENCE [LARGE SCALE GENOMIC DNA]</scope>
    <source>
        <strain evidence="2 3">CGMCC 4.3143</strain>
    </source>
</reference>
<keyword evidence="3" id="KW-1185">Reference proteome</keyword>
<dbReference type="PANTHER" id="PTHR35525">
    <property type="entry name" value="BLL6575 PROTEIN"/>
    <property type="match status" value="1"/>
</dbReference>
<proteinExistence type="predicted"/>
<evidence type="ECO:0000313" key="2">
    <source>
        <dbReference type="EMBL" id="SDE50362.1"/>
    </source>
</evidence>